<dbReference type="STRING" id="33097.A0A150H465"/>
<feature type="compositionally biased region" description="Basic and acidic residues" evidence="6">
    <location>
        <begin position="661"/>
        <end position="671"/>
    </location>
</feature>
<organism evidence="7 8">
    <name type="scientific">Gonium pectorale</name>
    <name type="common">Green alga</name>
    <dbReference type="NCBI Taxonomy" id="33097"/>
    <lineage>
        <taxon>Eukaryota</taxon>
        <taxon>Viridiplantae</taxon>
        <taxon>Chlorophyta</taxon>
        <taxon>core chlorophytes</taxon>
        <taxon>Chlorophyceae</taxon>
        <taxon>CS clade</taxon>
        <taxon>Chlamydomonadales</taxon>
        <taxon>Volvocaceae</taxon>
        <taxon>Gonium</taxon>
    </lineage>
</organism>
<proteinExistence type="inferred from homology"/>
<evidence type="ECO:0000313" key="8">
    <source>
        <dbReference type="Proteomes" id="UP000075714"/>
    </source>
</evidence>
<dbReference type="PANTHER" id="PTHR32074:SF2">
    <property type="entry name" value="RNA DEMETHYLASE ALKBH5"/>
    <property type="match status" value="1"/>
</dbReference>
<dbReference type="GO" id="GO:0006406">
    <property type="term" value="P:mRNA export from nucleus"/>
    <property type="evidence" value="ECO:0007669"/>
    <property type="project" value="TreeGrafter"/>
</dbReference>
<comment type="caution">
    <text evidence="7">The sequence shown here is derived from an EMBL/GenBank/DDBJ whole genome shotgun (WGS) entry which is preliminary data.</text>
</comment>
<dbReference type="GO" id="GO:0005634">
    <property type="term" value="C:nucleus"/>
    <property type="evidence" value="ECO:0007669"/>
    <property type="project" value="TreeGrafter"/>
</dbReference>
<dbReference type="InterPro" id="IPR037151">
    <property type="entry name" value="AlkB-like_sf"/>
</dbReference>
<evidence type="ECO:0000256" key="5">
    <source>
        <dbReference type="ARBA" id="ARBA00023004"/>
    </source>
</evidence>
<dbReference type="Proteomes" id="UP000075714">
    <property type="component" value="Unassembled WGS sequence"/>
</dbReference>
<feature type="compositionally biased region" description="Low complexity" evidence="6">
    <location>
        <begin position="49"/>
        <end position="71"/>
    </location>
</feature>
<keyword evidence="4" id="KW-0560">Oxidoreductase</keyword>
<reference evidence="8" key="1">
    <citation type="journal article" date="2016" name="Nat. Commun.">
        <title>The Gonium pectorale genome demonstrates co-option of cell cycle regulation during the evolution of multicellularity.</title>
        <authorList>
            <person name="Hanschen E.R."/>
            <person name="Marriage T.N."/>
            <person name="Ferris P.J."/>
            <person name="Hamaji T."/>
            <person name="Toyoda A."/>
            <person name="Fujiyama A."/>
            <person name="Neme R."/>
            <person name="Noguchi H."/>
            <person name="Minakuchi Y."/>
            <person name="Suzuki M."/>
            <person name="Kawai-Toyooka H."/>
            <person name="Smith D.R."/>
            <person name="Sparks H."/>
            <person name="Anderson J."/>
            <person name="Bakaric R."/>
            <person name="Luria V."/>
            <person name="Karger A."/>
            <person name="Kirschner M.W."/>
            <person name="Durand P.M."/>
            <person name="Michod R.E."/>
            <person name="Nozaki H."/>
            <person name="Olson B.J."/>
        </authorList>
    </citation>
    <scope>NUCLEOTIDE SEQUENCE [LARGE SCALE GENOMIC DNA]</scope>
    <source>
        <strain evidence="8">NIES-2863</strain>
    </source>
</reference>
<dbReference type="EMBL" id="LSYV01000002">
    <property type="protein sequence ID" value="KXZ56937.1"/>
    <property type="molecule type" value="Genomic_DNA"/>
</dbReference>
<evidence type="ECO:0000313" key="7">
    <source>
        <dbReference type="EMBL" id="KXZ56937.1"/>
    </source>
</evidence>
<dbReference type="AlphaFoldDB" id="A0A150H465"/>
<dbReference type="SUPFAM" id="SSF51197">
    <property type="entry name" value="Clavaminate synthase-like"/>
    <property type="match status" value="1"/>
</dbReference>
<evidence type="ECO:0000256" key="1">
    <source>
        <dbReference type="ARBA" id="ARBA00007879"/>
    </source>
</evidence>
<dbReference type="PANTHER" id="PTHR32074">
    <property type="entry name" value="RNA DEMETHYLASE ALKBH5"/>
    <property type="match status" value="1"/>
</dbReference>
<dbReference type="GO" id="GO:0035515">
    <property type="term" value="F:oxidative RNA demethylase activity"/>
    <property type="evidence" value="ECO:0007669"/>
    <property type="project" value="InterPro"/>
</dbReference>
<accession>A0A150H465</accession>
<name>A0A150H465_GONPE</name>
<evidence type="ECO:0000256" key="6">
    <source>
        <dbReference type="SAM" id="MobiDB-lite"/>
    </source>
</evidence>
<feature type="compositionally biased region" description="Low complexity" evidence="6">
    <location>
        <begin position="102"/>
        <end position="131"/>
    </location>
</feature>
<comment type="similarity">
    <text evidence="1">Belongs to the alkB family.</text>
</comment>
<dbReference type="GO" id="GO:0046872">
    <property type="term" value="F:metal ion binding"/>
    <property type="evidence" value="ECO:0007669"/>
    <property type="project" value="UniProtKB-KW"/>
</dbReference>
<evidence type="ECO:0000256" key="2">
    <source>
        <dbReference type="ARBA" id="ARBA00022723"/>
    </source>
</evidence>
<gene>
    <name evidence="7" type="ORF">GPECTOR_1g845</name>
</gene>
<feature type="region of interest" description="Disordered" evidence="6">
    <location>
        <begin position="36"/>
        <end position="71"/>
    </location>
</feature>
<dbReference type="Gene3D" id="2.60.120.590">
    <property type="entry name" value="Alpha-ketoglutarate-dependent dioxygenase AlkB-like"/>
    <property type="match status" value="1"/>
</dbReference>
<feature type="region of interest" description="Disordered" evidence="6">
    <location>
        <begin position="102"/>
        <end position="133"/>
    </location>
</feature>
<protein>
    <submittedName>
        <fullName evidence="7">Uncharacterized protein</fullName>
    </submittedName>
</protein>
<sequence length="805" mass="82514">MSEGNSSGAGTSGLGLAVTGLPIRDAPNAAAVVAAAGSGGRGSPTAQVAGGEPDAAAGAGRDTPASPPAAASEITAAAVQWNAPSQLPSPLSALPSAASCSFTAAPTTPASPAAAARSATTPHATAAAGAAQQPEHVRVHVQHIPGGLPALLVMTAACTALAADAAGRVAGAHAPGAGRACASAGASATPANATGTAAAGGGATAAAATPATLAPAASLSSFPWPLYLVGTRDSFTYHLVPRVTVVRSSDGRTFKRTEYFFREDELPPDYRSYAAPPPRGLLPVGVITYTQLFSAAELGALERETDRTDVLARAGLLPPDCQHSTYGKGGGGAEGEGSLKRTKLFFGARYLWTREQLASPNARVAGGVRVDVPPPLRWMRQLAESPLVGCGVIPRGFVDSVALNLYHDGSEGIQSHYDDAARFRRPIYSVRLFSDSRLSFGGSLFGTTNNAFFVPMPRGCVTVLEEASFAANGIKHCVRPVDMAGKSAALILRGIEPEAMRRAKELFVEETCERLQHVLRIVDGPTASELSPLPRDGCASASAPEDEDTLIRRVVRSCLTRAVEAVEAAAQRESAAAARLHRAGTKLAVTAVVRRMVWRVARAAAREQCGLPAAQPPGAGPVVTSRRLEGAGGSSSADRVMGRMLRRMERQLDPTGQQARPHVEGEGKGEGEAVDGQQGILPDPRDGAEALDADANPDAGGGGGDGCGGGTAAAAAVAAADDAAVAADGALNPAAVEEQWHRWREARVLRAATRLAVAGAELGGPELRRAVRQILRVDGFRMLRWLRRHREAALAAGGDGGGSSS</sequence>
<keyword evidence="8" id="KW-1185">Reference proteome</keyword>
<feature type="region of interest" description="Disordered" evidence="6">
    <location>
        <begin position="611"/>
        <end position="704"/>
    </location>
</feature>
<evidence type="ECO:0000256" key="4">
    <source>
        <dbReference type="ARBA" id="ARBA00023002"/>
    </source>
</evidence>
<keyword evidence="2" id="KW-0479">Metal-binding</keyword>
<dbReference type="OrthoDB" id="271595at2759"/>
<keyword evidence="3" id="KW-0223">Dioxygenase</keyword>
<keyword evidence="5" id="KW-0408">Iron</keyword>
<dbReference type="InterPro" id="IPR032860">
    <property type="entry name" value="ALKBH5"/>
</dbReference>
<evidence type="ECO:0000256" key="3">
    <source>
        <dbReference type="ARBA" id="ARBA00022964"/>
    </source>
</evidence>
<dbReference type="GO" id="GO:0006397">
    <property type="term" value="P:mRNA processing"/>
    <property type="evidence" value="ECO:0007669"/>
    <property type="project" value="InterPro"/>
</dbReference>